<dbReference type="RefSeq" id="WP_390296326.1">
    <property type="nucleotide sequence ID" value="NZ_JBHSFU010000006.1"/>
</dbReference>
<proteinExistence type="predicted"/>
<organism evidence="3 4">
    <name type="scientific">Virgibacillus kekensis</name>
    <dbReference type="NCBI Taxonomy" id="202261"/>
    <lineage>
        <taxon>Bacteria</taxon>
        <taxon>Bacillati</taxon>
        <taxon>Bacillota</taxon>
        <taxon>Bacilli</taxon>
        <taxon>Bacillales</taxon>
        <taxon>Bacillaceae</taxon>
        <taxon>Virgibacillus</taxon>
    </lineage>
</organism>
<dbReference type="PANTHER" id="PTHR21621">
    <property type="entry name" value="RIBOSOMAL PROTEIN S6 MODIFICATION PROTEIN"/>
    <property type="match status" value="1"/>
</dbReference>
<reference evidence="4" key="1">
    <citation type="journal article" date="2019" name="Int. J. Syst. Evol. Microbiol.">
        <title>The Global Catalogue of Microorganisms (GCM) 10K type strain sequencing project: providing services to taxonomists for standard genome sequencing and annotation.</title>
        <authorList>
            <consortium name="The Broad Institute Genomics Platform"/>
            <consortium name="The Broad Institute Genome Sequencing Center for Infectious Disease"/>
            <person name="Wu L."/>
            <person name="Ma J."/>
        </authorList>
    </citation>
    <scope>NUCLEOTIDE SEQUENCE [LARGE SCALE GENOMIC DNA]</scope>
    <source>
        <strain evidence="4">CGMCC 4.7426</strain>
    </source>
</reference>
<evidence type="ECO:0000259" key="2">
    <source>
        <dbReference type="PROSITE" id="PS50975"/>
    </source>
</evidence>
<accession>A0ABV9DJC7</accession>
<keyword evidence="3" id="KW-0436">Ligase</keyword>
<keyword evidence="1" id="KW-0547">Nucleotide-binding</keyword>
<dbReference type="Gene3D" id="3.30.470.20">
    <property type="entry name" value="ATP-grasp fold, B domain"/>
    <property type="match status" value="1"/>
</dbReference>
<dbReference type="InterPro" id="IPR013651">
    <property type="entry name" value="ATP-grasp_RimK-type"/>
</dbReference>
<dbReference type="SUPFAM" id="SSF56059">
    <property type="entry name" value="Glutathione synthetase ATP-binding domain-like"/>
    <property type="match status" value="1"/>
</dbReference>
<gene>
    <name evidence="3" type="ORF">ACFO3D_12150</name>
</gene>
<name>A0ABV9DJC7_9BACI</name>
<dbReference type="Gene3D" id="3.40.50.20">
    <property type="match status" value="1"/>
</dbReference>
<protein>
    <submittedName>
        <fullName evidence="3">RimK family alpha-L-glutamate ligase</fullName>
    </submittedName>
</protein>
<dbReference type="Proteomes" id="UP001595989">
    <property type="component" value="Unassembled WGS sequence"/>
</dbReference>
<keyword evidence="1" id="KW-0067">ATP-binding</keyword>
<feature type="domain" description="ATP-grasp" evidence="2">
    <location>
        <begin position="104"/>
        <end position="282"/>
    </location>
</feature>
<dbReference type="EMBL" id="JBHSFU010000006">
    <property type="protein sequence ID" value="MFC4558959.1"/>
    <property type="molecule type" value="Genomic_DNA"/>
</dbReference>
<dbReference type="GO" id="GO:0016874">
    <property type="term" value="F:ligase activity"/>
    <property type="evidence" value="ECO:0007669"/>
    <property type="project" value="UniProtKB-KW"/>
</dbReference>
<dbReference type="PANTHER" id="PTHR21621:SF2">
    <property type="entry name" value="COENZYME GAMMA-F420-2:ALPHA-L-GLUTAMATE LIGASE"/>
    <property type="match status" value="1"/>
</dbReference>
<evidence type="ECO:0000313" key="3">
    <source>
        <dbReference type="EMBL" id="MFC4558959.1"/>
    </source>
</evidence>
<keyword evidence="4" id="KW-1185">Reference proteome</keyword>
<dbReference type="PROSITE" id="PS50975">
    <property type="entry name" value="ATP_GRASP"/>
    <property type="match status" value="1"/>
</dbReference>
<evidence type="ECO:0000256" key="1">
    <source>
        <dbReference type="PROSITE-ProRule" id="PRU00409"/>
    </source>
</evidence>
<dbReference type="InterPro" id="IPR011761">
    <property type="entry name" value="ATP-grasp"/>
</dbReference>
<evidence type="ECO:0000313" key="4">
    <source>
        <dbReference type="Proteomes" id="UP001595989"/>
    </source>
</evidence>
<comment type="caution">
    <text evidence="3">The sequence shown here is derived from an EMBL/GenBank/DDBJ whole genome shotgun (WGS) entry which is preliminary data.</text>
</comment>
<sequence length="294" mass="33207">MNQNGWLIYNKADMEQNSSYIEWFINEAELQGILLELILREELTIGIADNHQTVLHKNRQINLPDFAVVRTIDPMLNRFLESLGINVFNSSEVATIFNDKALTHFHMNQLSIPMTDTVFINGSHPPDTPPLEYPFVMKEPHGRGGRQVYLIHNNDEWDMRLAQNSSPQLIVQSMKNIQTGRDVRVFIIGKEIVGAVLRASDNDFRSNFKLGGSASWYALNDNEVSLISTIVNAFDFGMIGIDFLLDDQGGFLLNEIEDVVGSRTLSAVSDINILEKYVAHIKNTITDRQKSGNP</sequence>
<dbReference type="Pfam" id="PF08443">
    <property type="entry name" value="RimK"/>
    <property type="match status" value="1"/>
</dbReference>